<evidence type="ECO:0000256" key="1">
    <source>
        <dbReference type="ARBA" id="ARBA00023157"/>
    </source>
</evidence>
<dbReference type="InterPro" id="IPR036939">
    <property type="entry name" value="Cu2_ascorb_mOase_N_sf"/>
</dbReference>
<dbReference type="InterPro" id="IPR008977">
    <property type="entry name" value="PHM/PNGase_F_dom_sf"/>
</dbReference>
<feature type="region of interest" description="Disordered" evidence="2">
    <location>
        <begin position="23"/>
        <end position="72"/>
    </location>
</feature>
<reference evidence="4 5" key="1">
    <citation type="submission" date="2022-11" db="EMBL/GenBank/DDBJ databases">
        <title>Minimal conservation of predation-associated metabolite biosynthetic gene clusters underscores biosynthetic potential of Myxococcota including descriptions for ten novel species: Archangium lansinium sp. nov., Myxococcus landrumus sp. nov., Nannocystis bai.</title>
        <authorList>
            <person name="Ahearne A."/>
            <person name="Stevens C."/>
            <person name="Dowd S."/>
        </authorList>
    </citation>
    <scope>NUCLEOTIDE SEQUENCE [LARGE SCALE GENOMIC DNA]</scope>
    <source>
        <strain evidence="4 5">BB15-2</strain>
    </source>
</reference>
<feature type="chain" id="PRO_5046785726" description="Copper type II ascorbate-dependent monooxygenase C-terminal domain-containing protein" evidence="3">
    <location>
        <begin position="25"/>
        <end position="489"/>
    </location>
</feature>
<proteinExistence type="predicted"/>
<protein>
    <recommendedName>
        <fullName evidence="6">Copper type II ascorbate-dependent monooxygenase C-terminal domain-containing protein</fullName>
    </recommendedName>
</protein>
<feature type="compositionally biased region" description="Low complexity" evidence="2">
    <location>
        <begin position="24"/>
        <end position="65"/>
    </location>
</feature>
<dbReference type="Proteomes" id="UP001221686">
    <property type="component" value="Unassembled WGS sequence"/>
</dbReference>
<dbReference type="RefSeq" id="WP_272090573.1">
    <property type="nucleotide sequence ID" value="NZ_JAQNDL010000003.1"/>
</dbReference>
<dbReference type="Gene3D" id="2.60.120.230">
    <property type="match status" value="1"/>
</dbReference>
<accession>A0ABT5E881</accession>
<comment type="caution">
    <text evidence="4">The sequence shown here is derived from an EMBL/GenBank/DDBJ whole genome shotgun (WGS) entry which is preliminary data.</text>
</comment>
<keyword evidence="3" id="KW-0732">Signal</keyword>
<dbReference type="Gene3D" id="2.60.120.310">
    <property type="entry name" value="Copper type II, ascorbate-dependent monooxygenase, N-terminal domain"/>
    <property type="match status" value="1"/>
</dbReference>
<evidence type="ECO:0000256" key="3">
    <source>
        <dbReference type="SAM" id="SignalP"/>
    </source>
</evidence>
<dbReference type="InterPro" id="IPR014784">
    <property type="entry name" value="Cu2_ascorb_mOase-like_C"/>
</dbReference>
<dbReference type="EMBL" id="JAQNDL010000003">
    <property type="protein sequence ID" value="MDC0722076.1"/>
    <property type="molecule type" value="Genomic_DNA"/>
</dbReference>
<evidence type="ECO:0000313" key="4">
    <source>
        <dbReference type="EMBL" id="MDC0722076.1"/>
    </source>
</evidence>
<keyword evidence="1" id="KW-1015">Disulfide bond</keyword>
<evidence type="ECO:0000313" key="5">
    <source>
        <dbReference type="Proteomes" id="UP001221686"/>
    </source>
</evidence>
<evidence type="ECO:0008006" key="6">
    <source>
        <dbReference type="Google" id="ProtNLM"/>
    </source>
</evidence>
<name>A0ABT5E881_9BACT</name>
<sequence>MVSVQRSSLLVTSLVLAACGDSQAGTDTAATTAETEAPGSSEASGGSEATGTPTTSEPAPTTSTTDGGEAVRPNWHQDIAPLVTASCQSCHVAGGIAPFALTDYEESKQWAGVMASSVALGLMPPWHALETDVCQPPLPYLHDPRLSDEQKAMFQDWADLGAPEGDLALAAPLPSPPSLDLANPTKSITMATPLTVDRVGNTTDFFHCLSLDPGNDAPVYVDGIQVLAGNPKIVHHVLIYVDAGADSASWPGGVKQNCGGGSGIGNAQLIGGWVPGGMPMIAPAGVTTELPAGARLILNVHYHATGGGPEEDKATGLALRWSDTAAEWSTLFTLIGAPGMGTSLNGPLMIPAGASGHVEEYEYTVPAEIPVFADVRVWTVLNHMHKVGVDMRVWVESGDTETCLLHTPKWDFNWQRSYQYDAPIGSSFRVRAGDKVRLRCVYDNTMANPGVVEMLAEAGLDAPVPVGLGEGTLDEMCLTGVGVAIKGGL</sequence>
<dbReference type="PROSITE" id="PS51257">
    <property type="entry name" value="PROKAR_LIPOPROTEIN"/>
    <property type="match status" value="1"/>
</dbReference>
<feature type="signal peptide" evidence="3">
    <location>
        <begin position="1"/>
        <end position="24"/>
    </location>
</feature>
<gene>
    <name evidence="4" type="ORF">POL25_34535</name>
</gene>
<dbReference type="SUPFAM" id="SSF49742">
    <property type="entry name" value="PHM/PNGase F"/>
    <property type="match status" value="2"/>
</dbReference>
<organism evidence="4 5">
    <name type="scientific">Nannocystis bainbridge</name>
    <dbReference type="NCBI Taxonomy" id="2995303"/>
    <lineage>
        <taxon>Bacteria</taxon>
        <taxon>Pseudomonadati</taxon>
        <taxon>Myxococcota</taxon>
        <taxon>Polyangia</taxon>
        <taxon>Nannocystales</taxon>
        <taxon>Nannocystaceae</taxon>
        <taxon>Nannocystis</taxon>
    </lineage>
</organism>
<keyword evidence="5" id="KW-1185">Reference proteome</keyword>
<evidence type="ECO:0000256" key="2">
    <source>
        <dbReference type="SAM" id="MobiDB-lite"/>
    </source>
</evidence>